<feature type="region of interest" description="Disordered" evidence="1">
    <location>
        <begin position="1208"/>
        <end position="1244"/>
    </location>
</feature>
<dbReference type="Proteomes" id="UP000673552">
    <property type="component" value="Unassembled WGS sequence"/>
</dbReference>
<dbReference type="OrthoDB" id="266494at2759"/>
<feature type="region of interest" description="Disordered" evidence="1">
    <location>
        <begin position="1130"/>
        <end position="1154"/>
    </location>
</feature>
<feature type="region of interest" description="Disordered" evidence="1">
    <location>
        <begin position="1"/>
        <end position="25"/>
    </location>
</feature>
<keyword evidence="3" id="KW-1185">Reference proteome</keyword>
<evidence type="ECO:0000313" key="2">
    <source>
        <dbReference type="EMBL" id="KAG5472419.1"/>
    </source>
</evidence>
<sequence length="1244" mass="131684">MSAPGLSHGGPRQGPRPHQRLARQRPCDAASLLTDRRVHAPRYSFDPGALLAHSIQEQVDRFYRDPKFDTGPCQPSLTAFRLNRKGWRRGDPFVRRNSLRPTAAEWRPAAPRRQSSILSSAPSSSQSAYILSSLPATQRQRLHRVAAAATPRLASTLAAPSKSTAWSEQRRKEGMVESGLESVQNLIGLGSYFAQHLDVTYRLLSVSSGGARASAAGPCSGEQVNAAGSRCGTRGTPQVPYPFSAPVPGFPYTSSVRRPEVPSGGHPSSTVRARCAQSPGQSELLQCAGSRTQAALYTCAVNDTASLSSPAAADAYGDEVSPSVGGSASTFSLEGRDLLFGEDPLVTELLQAPETAACTAETHRGAYMQAARGHATAFEQAASNARVVPSPAALATASFSRFSFSSAYDALVPRASQSLANHEAALNLCVGGVASSADARKPAAALATESPCTRETIDLKRSRGLWRHYRAVNDLFQQLLRLRVHHEHAMCQGPCPCGVCDDRFLASPPHGPRRASSSRAGHPLSSDRVAARVPTHDRVSRTNSSGRRLHARPAVDHYHGSAHCNDHGPSAPPLRCDVHLGKRGANTDARLLSGHSRCDSSILHDAFVPTPPPAPRDGASSALRRGPLRPSSAAQPRERSSRTSKSSAAPRAAPPYCVPYRGREAEYGRPFSSATEGRADVGRERGNDAGAPRERDEDAHDDRSLTEHLRGVARGIRAGRKGSSTSFVKDAASDPDSGAAHLSAVALPEALREEAHPDDGAYSELVRVPKAAGRAIPEAIAVEETEAAAVARTAMIPSQDILQLPLALQPPHVLGRSGVAVETVASSTSLHELRGDTNPALLRTPSAALPANEDTLPWGPAAVPEPLPTSETVPSSSCSSSVSSIALSSDSSSSLDSPVFALLGDTNASAAAPVADSHPIAVKTPAHSNVTFESVLRSTVVRVQLRVLSEQEGALRERLGVDEEDARWGVYCERTVEGEALRRRALALEEAVERRDLARQCDWVRSRILVAEDALKQSQVARKEEDDAWECSGEDAGLAAVAVAAKSAVTGALQVGMDKLSTAEEMLRRGTVMRERAVRLDLRVKMCRDVEVCARGDLEFAECFGRLGLTRAYVVCCPAHTRAISDAASTRVEEGAEGGGIEGPTPVSASAGESSVALRAHTPAHAGMASEAAEPVAPLPPYNLYVNEHLVDASAPPADVETVFGEHAHGEEGIPPRPHFALHVSGSTSTITPPKLISPSVCAS</sequence>
<evidence type="ECO:0000313" key="3">
    <source>
        <dbReference type="Proteomes" id="UP000673552"/>
    </source>
</evidence>
<dbReference type="AlphaFoldDB" id="A0A836GHT7"/>
<feature type="compositionally biased region" description="Basic and acidic residues" evidence="1">
    <location>
        <begin position="677"/>
        <end position="703"/>
    </location>
</feature>
<reference evidence="3" key="1">
    <citation type="journal article" date="2021" name="Microbiol. Resour. Announc.">
        <title>LGAAP: Leishmaniinae Genome Assembly and Annotation Pipeline.</title>
        <authorList>
            <person name="Almutairi H."/>
            <person name="Urbaniak M.D."/>
            <person name="Bates M.D."/>
            <person name="Jariyapan N."/>
            <person name="Kwakye-Nuako G."/>
            <person name="Thomaz-Soccol V."/>
            <person name="Al-Salem W.S."/>
            <person name="Dillon R.J."/>
            <person name="Bates P.A."/>
            <person name="Gatherer D."/>
        </authorList>
    </citation>
    <scope>NUCLEOTIDE SEQUENCE [LARGE SCALE GENOMIC DNA]</scope>
</reference>
<feature type="region of interest" description="Disordered" evidence="1">
    <location>
        <begin position="508"/>
        <end position="550"/>
    </location>
</feature>
<proteinExistence type="predicted"/>
<dbReference type="GeneID" id="92513863"/>
<organism evidence="2 3">
    <name type="scientific">Leishmania martiniquensis</name>
    <dbReference type="NCBI Taxonomy" id="1580590"/>
    <lineage>
        <taxon>Eukaryota</taxon>
        <taxon>Discoba</taxon>
        <taxon>Euglenozoa</taxon>
        <taxon>Kinetoplastea</taxon>
        <taxon>Metakinetoplastina</taxon>
        <taxon>Trypanosomatida</taxon>
        <taxon>Trypanosomatidae</taxon>
        <taxon>Leishmaniinae</taxon>
        <taxon>Leishmania</taxon>
    </lineage>
</organism>
<reference evidence="3" key="2">
    <citation type="journal article" date="2021" name="Sci. Data">
        <title>Chromosome-scale genome sequencing, assembly and annotation of six genomes from subfamily Leishmaniinae.</title>
        <authorList>
            <person name="Almutairi H."/>
            <person name="Urbaniak M.D."/>
            <person name="Bates M.D."/>
            <person name="Jariyapan N."/>
            <person name="Kwakye-Nuako G."/>
            <person name="Thomaz Soccol V."/>
            <person name="Al-Salem W.S."/>
            <person name="Dillon R.J."/>
            <person name="Bates P.A."/>
            <person name="Gatherer D."/>
        </authorList>
    </citation>
    <scope>NUCLEOTIDE SEQUENCE [LARGE SCALE GENOMIC DNA]</scope>
</reference>
<evidence type="ECO:0000256" key="1">
    <source>
        <dbReference type="SAM" id="MobiDB-lite"/>
    </source>
</evidence>
<protein>
    <submittedName>
        <fullName evidence="2">Uncharacterized protein</fullName>
    </submittedName>
</protein>
<feature type="region of interest" description="Disordered" evidence="1">
    <location>
        <begin position="850"/>
        <end position="879"/>
    </location>
</feature>
<accession>A0A836GHT7</accession>
<name>A0A836GHT7_9TRYP</name>
<dbReference type="KEGG" id="lmat:92513863"/>
<dbReference type="EMBL" id="JAFEUZ010000030">
    <property type="protein sequence ID" value="KAG5472419.1"/>
    <property type="molecule type" value="Genomic_DNA"/>
</dbReference>
<gene>
    <name evidence="2" type="ORF">LSCM1_03818</name>
</gene>
<dbReference type="RefSeq" id="XP_067176719.1">
    <property type="nucleotide sequence ID" value="XM_067321351.1"/>
</dbReference>
<comment type="caution">
    <text evidence="2">The sequence shown here is derived from an EMBL/GenBank/DDBJ whole genome shotgun (WGS) entry which is preliminary data.</text>
</comment>
<feature type="region of interest" description="Disordered" evidence="1">
    <location>
        <begin position="603"/>
        <end position="703"/>
    </location>
</feature>